<reference evidence="1 2" key="1">
    <citation type="submission" date="2020-08" db="EMBL/GenBank/DDBJ databases">
        <title>Genomic Encyclopedia of Type Strains, Phase IV (KMG-V): Genome sequencing to study the core and pangenomes of soil and plant-associated prokaryotes.</title>
        <authorList>
            <person name="Whitman W."/>
        </authorList>
    </citation>
    <scope>NUCLEOTIDE SEQUENCE [LARGE SCALE GENOMIC DNA]</scope>
    <source>
        <strain evidence="1 2">M8US30</strain>
    </source>
</reference>
<organism evidence="1 2">
    <name type="scientific">Tunturiibacter lichenicola</name>
    <dbReference type="NCBI Taxonomy" id="2051959"/>
    <lineage>
        <taxon>Bacteria</taxon>
        <taxon>Pseudomonadati</taxon>
        <taxon>Acidobacteriota</taxon>
        <taxon>Terriglobia</taxon>
        <taxon>Terriglobales</taxon>
        <taxon>Acidobacteriaceae</taxon>
        <taxon>Tunturiibacter</taxon>
    </lineage>
</organism>
<accession>A0A7W8J7B3</accession>
<name>A0A7W8J7B3_9BACT</name>
<evidence type="ECO:0000313" key="1">
    <source>
        <dbReference type="EMBL" id="MBB5343796.1"/>
    </source>
</evidence>
<proteinExistence type="predicted"/>
<sequence length="93" mass="10601">MSNISLNIILSRTVVLRFLFVMKGHSNPCGITLLPVHAMECKVGQEHGRGYANRLRITTITTRSAELFARRSAKYLLLHFKGHILQDRLAFHL</sequence>
<gene>
    <name evidence="1" type="ORF">HDF10_001771</name>
</gene>
<dbReference type="Proteomes" id="UP000569092">
    <property type="component" value="Unassembled WGS sequence"/>
</dbReference>
<evidence type="ECO:0000313" key="2">
    <source>
        <dbReference type="Proteomes" id="UP000569092"/>
    </source>
</evidence>
<protein>
    <submittedName>
        <fullName evidence="1">Uncharacterized protein</fullName>
    </submittedName>
</protein>
<dbReference type="EMBL" id="JACHDZ010000002">
    <property type="protein sequence ID" value="MBB5343796.1"/>
    <property type="molecule type" value="Genomic_DNA"/>
</dbReference>
<comment type="caution">
    <text evidence="1">The sequence shown here is derived from an EMBL/GenBank/DDBJ whole genome shotgun (WGS) entry which is preliminary data.</text>
</comment>
<dbReference type="AlphaFoldDB" id="A0A7W8J7B3"/>